<dbReference type="GO" id="GO:0035438">
    <property type="term" value="F:cyclic-di-GMP binding"/>
    <property type="evidence" value="ECO:0007669"/>
    <property type="project" value="InterPro"/>
</dbReference>
<evidence type="ECO:0000259" key="1">
    <source>
        <dbReference type="Pfam" id="PF07238"/>
    </source>
</evidence>
<dbReference type="SUPFAM" id="SSF141371">
    <property type="entry name" value="PilZ domain-like"/>
    <property type="match status" value="1"/>
</dbReference>
<keyword evidence="3" id="KW-1185">Reference proteome</keyword>
<gene>
    <name evidence="2" type="ORF">DV711_02530</name>
</gene>
<proteinExistence type="predicted"/>
<accession>A0A369WVA7</accession>
<reference evidence="2 3" key="1">
    <citation type="submission" date="2018-07" db="EMBL/GenBank/DDBJ databases">
        <title>Motiliproteus coralliicola sp. nov., a bacterium isolated from Coral.</title>
        <authorList>
            <person name="Wang G."/>
        </authorList>
    </citation>
    <scope>NUCLEOTIDE SEQUENCE [LARGE SCALE GENOMIC DNA]</scope>
    <source>
        <strain evidence="2 3">C34</strain>
    </source>
</reference>
<dbReference type="InterPro" id="IPR009875">
    <property type="entry name" value="PilZ_domain"/>
</dbReference>
<dbReference type="Gene3D" id="2.40.10.220">
    <property type="entry name" value="predicted glycosyltransferase like domains"/>
    <property type="match status" value="1"/>
</dbReference>
<evidence type="ECO:0000313" key="3">
    <source>
        <dbReference type="Proteomes" id="UP000253769"/>
    </source>
</evidence>
<feature type="domain" description="PilZ" evidence="1">
    <location>
        <begin position="10"/>
        <end position="130"/>
    </location>
</feature>
<dbReference type="EMBL" id="QQOH01000001">
    <property type="protein sequence ID" value="RDE24484.1"/>
    <property type="molecule type" value="Genomic_DNA"/>
</dbReference>
<organism evidence="2 3">
    <name type="scientific">Motiliproteus coralliicola</name>
    <dbReference type="NCBI Taxonomy" id="2283196"/>
    <lineage>
        <taxon>Bacteria</taxon>
        <taxon>Pseudomonadati</taxon>
        <taxon>Pseudomonadota</taxon>
        <taxon>Gammaproteobacteria</taxon>
        <taxon>Oceanospirillales</taxon>
        <taxon>Oceanospirillaceae</taxon>
        <taxon>Motiliproteus</taxon>
    </lineage>
</organism>
<name>A0A369WVA7_9GAMM</name>
<sequence>MVEQFPEGSDQRRSFRYPVALQALVINEQQDQSPALVTNISRDGLRLEGDRLLVEQVFPNYRQHRGLRQQQLELHMALNEGQALSTDNAIRLVCTSVYVLRLTKKRYQIGVCFRHIDEDYRSKLEQLIAQLEAVHTLEEIRQSRHPSSENS</sequence>
<dbReference type="AlphaFoldDB" id="A0A369WVA7"/>
<dbReference type="RefSeq" id="WP_114694070.1">
    <property type="nucleotide sequence ID" value="NZ_QQOH01000001.1"/>
</dbReference>
<comment type="caution">
    <text evidence="2">The sequence shown here is derived from an EMBL/GenBank/DDBJ whole genome shotgun (WGS) entry which is preliminary data.</text>
</comment>
<protein>
    <submittedName>
        <fullName evidence="2">PilZ domain-containing protein</fullName>
    </submittedName>
</protein>
<evidence type="ECO:0000313" key="2">
    <source>
        <dbReference type="EMBL" id="RDE24484.1"/>
    </source>
</evidence>
<dbReference type="Pfam" id="PF07238">
    <property type="entry name" value="PilZ"/>
    <property type="match status" value="1"/>
</dbReference>
<dbReference type="Proteomes" id="UP000253769">
    <property type="component" value="Unassembled WGS sequence"/>
</dbReference>